<dbReference type="InterPro" id="IPR001098">
    <property type="entry name" value="DNA-dir_DNA_pol_A_palm_dom"/>
</dbReference>
<evidence type="ECO:0000256" key="5">
    <source>
        <dbReference type="ARBA" id="ARBA00022679"/>
    </source>
</evidence>
<dbReference type="Pfam" id="PF02739">
    <property type="entry name" value="5_3_exonuc_N"/>
    <property type="match status" value="1"/>
</dbReference>
<dbReference type="Proteomes" id="UP000183508">
    <property type="component" value="Unassembled WGS sequence"/>
</dbReference>
<dbReference type="CDD" id="cd09859">
    <property type="entry name" value="PIN_53EXO"/>
    <property type="match status" value="1"/>
</dbReference>
<keyword evidence="14 17" id="KW-0234">DNA repair</keyword>
<dbReference type="OrthoDB" id="9806424at2"/>
<evidence type="ECO:0000313" key="20">
    <source>
        <dbReference type="EMBL" id="SFU45591.1"/>
    </source>
</evidence>
<comment type="catalytic activity">
    <reaction evidence="15 17">
        <text>DNA(n) + a 2'-deoxyribonucleoside 5'-triphosphate = DNA(n+1) + diphosphate</text>
        <dbReference type="Rhea" id="RHEA:22508"/>
        <dbReference type="Rhea" id="RHEA-COMP:17339"/>
        <dbReference type="Rhea" id="RHEA-COMP:17340"/>
        <dbReference type="ChEBI" id="CHEBI:33019"/>
        <dbReference type="ChEBI" id="CHEBI:61560"/>
        <dbReference type="ChEBI" id="CHEBI:173112"/>
        <dbReference type="EC" id="2.7.7.7"/>
    </reaction>
</comment>
<dbReference type="PANTHER" id="PTHR10133">
    <property type="entry name" value="DNA POLYMERASE I"/>
    <property type="match status" value="1"/>
</dbReference>
<dbReference type="GO" id="GO:0003887">
    <property type="term" value="F:DNA-directed DNA polymerase activity"/>
    <property type="evidence" value="ECO:0007669"/>
    <property type="project" value="UniProtKB-UniRule"/>
</dbReference>
<evidence type="ECO:0000256" key="1">
    <source>
        <dbReference type="ARBA" id="ARBA00007705"/>
    </source>
</evidence>
<dbReference type="NCBIfam" id="NF004397">
    <property type="entry name" value="PRK05755.1"/>
    <property type="match status" value="1"/>
</dbReference>
<dbReference type="SUPFAM" id="SSF88723">
    <property type="entry name" value="PIN domain-like"/>
    <property type="match status" value="1"/>
</dbReference>
<dbReference type="SUPFAM" id="SSF47807">
    <property type="entry name" value="5' to 3' exonuclease, C-terminal subdomain"/>
    <property type="match status" value="1"/>
</dbReference>
<dbReference type="InterPro" id="IPR043502">
    <property type="entry name" value="DNA/RNA_pol_sf"/>
</dbReference>
<dbReference type="PROSITE" id="PS00447">
    <property type="entry name" value="DNA_POLYMERASE_A"/>
    <property type="match status" value="1"/>
</dbReference>
<dbReference type="SMART" id="SM00482">
    <property type="entry name" value="POLAc"/>
    <property type="match status" value="1"/>
</dbReference>
<evidence type="ECO:0000256" key="7">
    <source>
        <dbReference type="ARBA" id="ARBA00022705"/>
    </source>
</evidence>
<protein>
    <recommendedName>
        <fullName evidence="4 16">DNA polymerase I</fullName>
        <ecNumber evidence="3 16">2.7.7.7</ecNumber>
    </recommendedName>
</protein>
<dbReference type="eggNOG" id="COG0258">
    <property type="taxonomic scope" value="Bacteria"/>
</dbReference>
<dbReference type="CDD" id="cd06140">
    <property type="entry name" value="DNA_polA_I_Bacillus_like_exo"/>
    <property type="match status" value="1"/>
</dbReference>
<dbReference type="SUPFAM" id="SSF53098">
    <property type="entry name" value="Ribonuclease H-like"/>
    <property type="match status" value="1"/>
</dbReference>
<dbReference type="STRING" id="392015.SAMN05421543_102110"/>
<keyword evidence="10 17" id="KW-0378">Hydrolase</keyword>
<evidence type="ECO:0000256" key="16">
    <source>
        <dbReference type="NCBIfam" id="TIGR00593"/>
    </source>
</evidence>
<evidence type="ECO:0000256" key="4">
    <source>
        <dbReference type="ARBA" id="ARBA00020311"/>
    </source>
</evidence>
<dbReference type="FunFam" id="1.20.1060.10:FF:000001">
    <property type="entry name" value="DNA polymerase I"/>
    <property type="match status" value="1"/>
</dbReference>
<dbReference type="InterPro" id="IPR020046">
    <property type="entry name" value="5-3_exonucl_a-hlix_arch_N"/>
</dbReference>
<evidence type="ECO:0000256" key="17">
    <source>
        <dbReference type="RuleBase" id="RU004460"/>
    </source>
</evidence>
<dbReference type="InterPro" id="IPR036279">
    <property type="entry name" value="5-3_exonuclease_C_sf"/>
</dbReference>
<dbReference type="FunFam" id="1.10.150.20:FF:000003">
    <property type="entry name" value="DNA polymerase I"/>
    <property type="match status" value="1"/>
</dbReference>
<comment type="function">
    <text evidence="17">In addition to polymerase activity, this DNA polymerase exhibits 5'-3' exonuclease activity.</text>
</comment>
<keyword evidence="8" id="KW-0540">Nuclease</keyword>
<feature type="domain" description="5'-3' exonuclease" evidence="18">
    <location>
        <begin position="4"/>
        <end position="265"/>
    </location>
</feature>
<dbReference type="SUPFAM" id="SSF56672">
    <property type="entry name" value="DNA/RNA polymerases"/>
    <property type="match status" value="1"/>
</dbReference>
<keyword evidence="11 17" id="KW-0269">Exonuclease</keyword>
<dbReference type="InterPro" id="IPR002421">
    <property type="entry name" value="5-3_exonuclease"/>
</dbReference>
<dbReference type="CDD" id="cd08637">
    <property type="entry name" value="DNA_pol_A_pol_I_C"/>
    <property type="match status" value="1"/>
</dbReference>
<evidence type="ECO:0000256" key="9">
    <source>
        <dbReference type="ARBA" id="ARBA00022763"/>
    </source>
</evidence>
<dbReference type="EMBL" id="FPBV01000002">
    <property type="protein sequence ID" value="SFU45591.1"/>
    <property type="molecule type" value="Genomic_DNA"/>
</dbReference>
<dbReference type="GO" id="GO:0006302">
    <property type="term" value="P:double-strand break repair"/>
    <property type="evidence" value="ECO:0007669"/>
    <property type="project" value="TreeGrafter"/>
</dbReference>
<feature type="domain" description="DNA-directed DNA polymerase family A palm" evidence="19">
    <location>
        <begin position="638"/>
        <end position="845"/>
    </location>
</feature>
<dbReference type="InterPro" id="IPR019760">
    <property type="entry name" value="DNA-dir_DNA_pol_A_CS"/>
</dbReference>
<dbReference type="GO" id="GO:0006261">
    <property type="term" value="P:DNA-templated DNA replication"/>
    <property type="evidence" value="ECO:0007669"/>
    <property type="project" value="UniProtKB-UniRule"/>
</dbReference>
<reference evidence="21" key="1">
    <citation type="submission" date="2016-10" db="EMBL/GenBank/DDBJ databases">
        <authorList>
            <person name="Varghese N."/>
        </authorList>
    </citation>
    <scope>NUCLEOTIDE SEQUENCE [LARGE SCALE GENOMIC DNA]</scope>
    <source>
        <strain evidence="21">DSM 17980</strain>
    </source>
</reference>
<dbReference type="InterPro" id="IPR054690">
    <property type="entry name" value="DNA_polI_exonuclease"/>
</dbReference>
<name>A0A1I7GB41_9BACL</name>
<dbReference type="PRINTS" id="PR00868">
    <property type="entry name" value="DNAPOLI"/>
</dbReference>
<keyword evidence="5 17" id="KW-0808">Transferase</keyword>
<organism evidence="20 21">
    <name type="scientific">Alicyclobacillus macrosporangiidus</name>
    <dbReference type="NCBI Taxonomy" id="392015"/>
    <lineage>
        <taxon>Bacteria</taxon>
        <taxon>Bacillati</taxon>
        <taxon>Bacillota</taxon>
        <taxon>Bacilli</taxon>
        <taxon>Bacillales</taxon>
        <taxon>Alicyclobacillaceae</taxon>
        <taxon>Alicyclobacillus</taxon>
    </lineage>
</organism>
<dbReference type="Gene3D" id="1.20.1060.10">
    <property type="entry name" value="Taq DNA Polymerase, Chain T, domain 4"/>
    <property type="match status" value="1"/>
</dbReference>
<accession>A0A1I7GB41</accession>
<dbReference type="CDD" id="cd09898">
    <property type="entry name" value="H3TH_53EXO"/>
    <property type="match status" value="1"/>
</dbReference>
<dbReference type="RefSeq" id="WP_074949473.1">
    <property type="nucleotide sequence ID" value="NZ_FPBV01000002.1"/>
</dbReference>
<evidence type="ECO:0000256" key="6">
    <source>
        <dbReference type="ARBA" id="ARBA00022695"/>
    </source>
</evidence>
<evidence type="ECO:0000256" key="2">
    <source>
        <dbReference type="ARBA" id="ARBA00011541"/>
    </source>
</evidence>
<dbReference type="EC" id="2.7.7.7" evidence="3 16"/>
<dbReference type="InterPro" id="IPR008918">
    <property type="entry name" value="HhH2"/>
</dbReference>
<dbReference type="InterPro" id="IPR018320">
    <property type="entry name" value="DNA_polymerase_1"/>
</dbReference>
<dbReference type="Gene3D" id="3.30.70.370">
    <property type="match status" value="1"/>
</dbReference>
<dbReference type="InterPro" id="IPR002298">
    <property type="entry name" value="DNA_polymerase_A"/>
</dbReference>
<dbReference type="Pfam" id="PF22619">
    <property type="entry name" value="DNA_polI_exo1"/>
    <property type="match status" value="1"/>
</dbReference>
<dbReference type="GO" id="GO:0003677">
    <property type="term" value="F:DNA binding"/>
    <property type="evidence" value="ECO:0007669"/>
    <property type="project" value="UniProtKB-UniRule"/>
</dbReference>
<keyword evidence="7 17" id="KW-0235">DNA replication</keyword>
<evidence type="ECO:0000256" key="3">
    <source>
        <dbReference type="ARBA" id="ARBA00012417"/>
    </source>
</evidence>
<evidence type="ECO:0000256" key="11">
    <source>
        <dbReference type="ARBA" id="ARBA00022839"/>
    </source>
</evidence>
<dbReference type="AlphaFoldDB" id="A0A1I7GB41"/>
<keyword evidence="9 17" id="KW-0227">DNA damage</keyword>
<dbReference type="NCBIfam" id="TIGR00593">
    <property type="entry name" value="pola"/>
    <property type="match status" value="1"/>
</dbReference>
<sequence length="881" mass="98615">MAGRRPKLILIDGNSIAYRAFFALPALSNAEGQFTNAVFGFTQMLLKLLQDESPTHIAVAFDAGKETFRHGLYEAYKGTREKTPGELSEQFPLLREVLQAFSIPALEVPNYEADDIIGTLSKRAEEAGMDTLIVSGDKDLLQLVSERVHAALTRKGITEMDRYDPQAVFDRFGLTPAQIIDLKGLMGDASDNIPGVPGVGEKTAVKLLQAHGSVEEVLAHTGDVSGVKLRERLETYRDQALLSKQLATIHRDAPVDWGVDDLAYTGYNPSEVRRVFQRLGFRSLLDKIPREIDTPGQPSTTSDGKRFQPQVQRIETLDAYRQWVRRLTSPIGILPVYDREDYQTARLLGVAVGCGDQAWLVSFESELGPTDLMDLWQSERDKVVFDLKSLAVLLDGHGITLENDGTWFDVMLGSYLLNPSDGEVSLSDIVERETHRQVAPAKPGEPGYAEAQAHLAACLPALRSHLFPALEAQEVDHLYGDIELPLEFVLARMEVIGFRVNQDKLRAFGAELERKLAELTKRIHERAGMEFNINSPKQLGEVLFDKLGLPALKKTKTGYSTSADVLEKLAPYNEIVQDILEYRMIGKLLSTYVEGLLKVIRPETGRVHTRFHQALTATGRLSSSEPNLQNIPIRMEEGRELRKAFEPTYEDWVILSADYSQIELRVLAHLSGDEALLDAFRSGADIHASTAATVFEVPMDQVTPAQRRQAKAVNFGIVYGISDYGLSQNLNIPRKQAAQFIEEYFRKFPGVARYMQEIVETARKQGYVTTLLNRRRYLPDIHSRNFNQRSFAERTAMNTPIQGSAADIIKLAMVRIDRALAESGLQARMLLQVHDELIFECPEAEADRLAELVQENMENALTLNVPLKVDIHTGKTWYDAK</sequence>
<evidence type="ECO:0000259" key="18">
    <source>
        <dbReference type="SMART" id="SM00475"/>
    </source>
</evidence>
<dbReference type="SMART" id="SM00475">
    <property type="entry name" value="53EXOc"/>
    <property type="match status" value="1"/>
</dbReference>
<evidence type="ECO:0000256" key="8">
    <source>
        <dbReference type="ARBA" id="ARBA00022722"/>
    </source>
</evidence>
<evidence type="ECO:0000256" key="15">
    <source>
        <dbReference type="ARBA" id="ARBA00049244"/>
    </source>
</evidence>
<gene>
    <name evidence="17" type="primary">polA</name>
    <name evidence="20" type="ORF">SAMN05421543_102110</name>
</gene>
<evidence type="ECO:0000256" key="13">
    <source>
        <dbReference type="ARBA" id="ARBA00023125"/>
    </source>
</evidence>
<dbReference type="FunFam" id="3.40.50.1010:FF:000001">
    <property type="entry name" value="DNA polymerase I"/>
    <property type="match status" value="1"/>
</dbReference>
<evidence type="ECO:0000256" key="14">
    <source>
        <dbReference type="ARBA" id="ARBA00023204"/>
    </source>
</evidence>
<dbReference type="PANTHER" id="PTHR10133:SF27">
    <property type="entry name" value="DNA POLYMERASE NU"/>
    <property type="match status" value="1"/>
</dbReference>
<comment type="similarity">
    <text evidence="1 17">Belongs to the DNA polymerase type-A family.</text>
</comment>
<keyword evidence="6 17" id="KW-0548">Nucleotidyltransferase</keyword>
<dbReference type="Gene3D" id="3.40.50.1010">
    <property type="entry name" value="5'-nuclease"/>
    <property type="match status" value="1"/>
</dbReference>
<comment type="subunit">
    <text evidence="2 17">Single-chain monomer with multiple functions.</text>
</comment>
<evidence type="ECO:0000256" key="12">
    <source>
        <dbReference type="ARBA" id="ARBA00022932"/>
    </source>
</evidence>
<keyword evidence="13 17" id="KW-0238">DNA-binding</keyword>
<dbReference type="Gene3D" id="1.10.150.20">
    <property type="entry name" value="5' to 3' exonuclease, C-terminal subdomain"/>
    <property type="match status" value="2"/>
</dbReference>
<dbReference type="FunFam" id="1.10.150.20:FF:000002">
    <property type="entry name" value="DNA polymerase I"/>
    <property type="match status" value="1"/>
</dbReference>
<keyword evidence="21" id="KW-1185">Reference proteome</keyword>
<dbReference type="Gene3D" id="3.30.420.10">
    <property type="entry name" value="Ribonuclease H-like superfamily/Ribonuclease H"/>
    <property type="match status" value="1"/>
</dbReference>
<evidence type="ECO:0000256" key="10">
    <source>
        <dbReference type="ARBA" id="ARBA00022801"/>
    </source>
</evidence>
<dbReference type="InterPro" id="IPR012337">
    <property type="entry name" value="RNaseH-like_sf"/>
</dbReference>
<dbReference type="SMART" id="SM00279">
    <property type="entry name" value="HhH2"/>
    <property type="match status" value="1"/>
</dbReference>
<dbReference type="InterPro" id="IPR036397">
    <property type="entry name" value="RNaseH_sf"/>
</dbReference>
<evidence type="ECO:0000259" key="19">
    <source>
        <dbReference type="SMART" id="SM00482"/>
    </source>
</evidence>
<dbReference type="InterPro" id="IPR029060">
    <property type="entry name" value="PIN-like_dom_sf"/>
</dbReference>
<evidence type="ECO:0000313" key="21">
    <source>
        <dbReference type="Proteomes" id="UP000183508"/>
    </source>
</evidence>
<dbReference type="GO" id="GO:0008409">
    <property type="term" value="F:5'-3' exonuclease activity"/>
    <property type="evidence" value="ECO:0007669"/>
    <property type="project" value="UniProtKB-UniRule"/>
</dbReference>
<dbReference type="InterPro" id="IPR020045">
    <property type="entry name" value="DNA_polI_H3TH"/>
</dbReference>
<dbReference type="Pfam" id="PF00476">
    <property type="entry name" value="DNA_pol_A"/>
    <property type="match status" value="1"/>
</dbReference>
<dbReference type="Pfam" id="PF01367">
    <property type="entry name" value="5_3_exonuc"/>
    <property type="match status" value="1"/>
</dbReference>
<proteinExistence type="inferred from homology"/>
<dbReference type="eggNOG" id="COG0749">
    <property type="taxonomic scope" value="Bacteria"/>
</dbReference>
<keyword evidence="12 17" id="KW-0239">DNA-directed DNA polymerase</keyword>